<proteinExistence type="predicted"/>
<dbReference type="EMBL" id="HE956708">
    <property type="protein sequence ID" value="CCI88512.1"/>
    <property type="molecule type" value="Genomic_DNA"/>
</dbReference>
<dbReference type="KEGG" id="vg:14296767"/>
<reference evidence="1" key="1">
    <citation type="submission" date="2016-03" db="EMBL/GenBank/DDBJ databases">
        <title>Genomic, physiological and proteomic characterization of the T5-like bacteriophage phiR2-01 infecting Yersinia enterocolitia.</title>
        <authorList>
            <person name="Pajunen M.I."/>
            <person name="Happonen L.J."/>
            <person name="Jun J.W."/>
            <person name="Malmstrom J."/>
            <person name="Nawaz A."/>
            <person name="Mattinen L."/>
            <person name="Skurnik M."/>
        </authorList>
    </citation>
    <scope>NUCLEOTIDE SEQUENCE</scope>
</reference>
<gene>
    <name evidence="1" type="primary">g084</name>
    <name evidence="1" type="ORF">BN79_103</name>
</gene>
<dbReference type="InterPro" id="IPR024072">
    <property type="entry name" value="DHFR-like_dom_sf"/>
</dbReference>
<dbReference type="GeneID" id="14296767"/>
<sequence length="175" mass="19286">MIAAVYAVGKYREFGLKGKLPWGSFKEELDNFYLTLDNLNPDNIIIGAGTWLALPPAVQAKMVGDAELFIFSERPIEENIGAATQINHIGFKMPAFFLSEDTVVLGGAYLLAEMYTKNHIDLAYVSTVTGVAPFQADVKLHPYILQANEAATRLTYVTGSNAEKGLSFKQELMVY</sequence>
<evidence type="ECO:0000313" key="2">
    <source>
        <dbReference type="Proteomes" id="UP000002908"/>
    </source>
</evidence>
<keyword evidence="2" id="KW-1185">Reference proteome</keyword>
<organism evidence="1 2">
    <name type="scientific">Yersinia phage phiR2-01</name>
    <dbReference type="NCBI Taxonomy" id="1206557"/>
    <lineage>
        <taxon>Viruses</taxon>
        <taxon>Duplodnaviria</taxon>
        <taxon>Heunggongvirae</taxon>
        <taxon>Uroviricota</taxon>
        <taxon>Caudoviricetes</taxon>
        <taxon>Demerecviridae</taxon>
        <taxon>Markadamsvirinae</taxon>
        <taxon>Epseptimavirus</taxon>
        <taxon>Epseptimavirus R201</taxon>
    </lineage>
</organism>
<dbReference type="OrthoDB" id="9577at10239"/>
<dbReference type="Proteomes" id="UP000002908">
    <property type="component" value="Segment"/>
</dbReference>
<evidence type="ECO:0000313" key="1">
    <source>
        <dbReference type="EMBL" id="CCI88512.1"/>
    </source>
</evidence>
<dbReference type="Gene3D" id="3.40.430.10">
    <property type="entry name" value="Dihydrofolate Reductase, subunit A"/>
    <property type="match status" value="1"/>
</dbReference>
<name>I7LEE8_9CAUD</name>
<protein>
    <submittedName>
        <fullName evidence="1">Dihydrofolate reductase</fullName>
    </submittedName>
</protein>
<accession>I7LEE8</accession>
<dbReference type="RefSeq" id="YP_007237063.1">
    <property type="nucleotide sequence ID" value="NC_019919.2"/>
</dbReference>
<dbReference type="SUPFAM" id="SSF53597">
    <property type="entry name" value="Dihydrofolate reductase-like"/>
    <property type="match status" value="1"/>
</dbReference>